<organism evidence="8 9">
    <name type="scientific">Galleria mellonella</name>
    <name type="common">Greater wax moth</name>
    <dbReference type="NCBI Taxonomy" id="7137"/>
    <lineage>
        <taxon>Eukaryota</taxon>
        <taxon>Metazoa</taxon>
        <taxon>Ecdysozoa</taxon>
        <taxon>Arthropoda</taxon>
        <taxon>Hexapoda</taxon>
        <taxon>Insecta</taxon>
        <taxon>Pterygota</taxon>
        <taxon>Neoptera</taxon>
        <taxon>Endopterygota</taxon>
        <taxon>Lepidoptera</taxon>
        <taxon>Glossata</taxon>
        <taxon>Ditrysia</taxon>
        <taxon>Pyraloidea</taxon>
        <taxon>Pyralidae</taxon>
        <taxon>Galleriinae</taxon>
        <taxon>Galleria</taxon>
    </lineage>
</organism>
<dbReference type="RefSeq" id="XP_052754733.1">
    <property type="nucleotide sequence ID" value="XM_052898773.1"/>
</dbReference>
<dbReference type="Gene3D" id="3.30.710.10">
    <property type="entry name" value="Potassium Channel Kv1.1, Chain A"/>
    <property type="match status" value="1"/>
</dbReference>
<feature type="domain" description="BTB" evidence="7">
    <location>
        <begin position="31"/>
        <end position="96"/>
    </location>
</feature>
<feature type="compositionally biased region" description="Basic and acidic residues" evidence="6">
    <location>
        <begin position="308"/>
        <end position="318"/>
    </location>
</feature>
<dbReference type="SMART" id="SM00225">
    <property type="entry name" value="BTB"/>
    <property type="match status" value="1"/>
</dbReference>
<reference evidence="9" key="1">
    <citation type="submission" date="2025-08" db="UniProtKB">
        <authorList>
            <consortium name="RefSeq"/>
        </authorList>
    </citation>
    <scope>IDENTIFICATION</scope>
    <source>
        <tissue evidence="9">Whole larvae</tissue>
    </source>
</reference>
<dbReference type="InterPro" id="IPR011333">
    <property type="entry name" value="SKP1/BTB/POZ_sf"/>
</dbReference>
<name>A0ABM3MUB5_GALME</name>
<evidence type="ECO:0000256" key="5">
    <source>
        <dbReference type="ARBA" id="ARBA00023242"/>
    </source>
</evidence>
<dbReference type="InterPro" id="IPR007588">
    <property type="entry name" value="Znf_FLYWCH"/>
</dbReference>
<sequence>MEQTKFTLSWDAYQKSFCAGLGSLQQNEEFVDMTLAADGHHVKVHQLVLSVVSPYLKALITSINCPHPVVFLNKISYKTLCYILEYVYTGEVVVAEEDINDLVEAAQALKIKGLEDMKLGNSLNTSLVLPHISTNTTHYQNVSNTNEESVNKEYSDQEIIHEDTIDDDHMDDEYITIESTDTVPLKPEKNKKDIFTEPTKKRNKVESQISKDVNCGALLYTLSVQGSLQLILNRFMYCLRYIGRRGSRGGSTTRRWRCVDYNMLRCPASVITKDNVVVQRSSAHIHPFHDTKILKKIRNGAVYTAIPDAEKKGDDIKKNKPPSNETPSSAEETPSKKSMSNIDTP</sequence>
<dbReference type="SUPFAM" id="SSF54695">
    <property type="entry name" value="POZ domain"/>
    <property type="match status" value="1"/>
</dbReference>
<dbReference type="InterPro" id="IPR000210">
    <property type="entry name" value="BTB/POZ_dom"/>
</dbReference>
<keyword evidence="4" id="KW-0862">Zinc</keyword>
<dbReference type="Gene3D" id="2.20.25.240">
    <property type="match status" value="1"/>
</dbReference>
<proteinExistence type="predicted"/>
<dbReference type="GeneID" id="113509445"/>
<dbReference type="PANTHER" id="PTHR23110">
    <property type="entry name" value="BTB DOMAIN TRANSCRIPTION FACTOR"/>
    <property type="match status" value="1"/>
</dbReference>
<dbReference type="PROSITE" id="PS50097">
    <property type="entry name" value="BTB"/>
    <property type="match status" value="1"/>
</dbReference>
<evidence type="ECO:0000256" key="2">
    <source>
        <dbReference type="ARBA" id="ARBA00022723"/>
    </source>
</evidence>
<dbReference type="CDD" id="cd18315">
    <property type="entry name" value="BTB_POZ_BAB-like"/>
    <property type="match status" value="1"/>
</dbReference>
<dbReference type="PANTHER" id="PTHR23110:SF99">
    <property type="entry name" value="BROAD-COMPLEX CORE PROTEIN ISOFORM 6"/>
    <property type="match status" value="1"/>
</dbReference>
<evidence type="ECO:0000313" key="9">
    <source>
        <dbReference type="RefSeq" id="XP_052754733.1"/>
    </source>
</evidence>
<evidence type="ECO:0000256" key="4">
    <source>
        <dbReference type="ARBA" id="ARBA00022833"/>
    </source>
</evidence>
<evidence type="ECO:0000313" key="8">
    <source>
        <dbReference type="Proteomes" id="UP001652740"/>
    </source>
</evidence>
<comment type="subcellular location">
    <subcellularLocation>
        <location evidence="1">Nucleus</location>
    </subcellularLocation>
</comment>
<dbReference type="Pfam" id="PF00651">
    <property type="entry name" value="BTB"/>
    <property type="match status" value="1"/>
</dbReference>
<gene>
    <name evidence="9" type="primary">LOC113509445</name>
</gene>
<feature type="region of interest" description="Disordered" evidence="6">
    <location>
        <begin position="308"/>
        <end position="345"/>
    </location>
</feature>
<evidence type="ECO:0000259" key="7">
    <source>
        <dbReference type="PROSITE" id="PS50097"/>
    </source>
</evidence>
<keyword evidence="3" id="KW-0863">Zinc-finger</keyword>
<keyword evidence="5" id="KW-0539">Nucleus</keyword>
<dbReference type="Proteomes" id="UP001652740">
    <property type="component" value="Unplaced"/>
</dbReference>
<keyword evidence="8" id="KW-1185">Reference proteome</keyword>
<keyword evidence="2" id="KW-0479">Metal-binding</keyword>
<evidence type="ECO:0000256" key="1">
    <source>
        <dbReference type="ARBA" id="ARBA00004123"/>
    </source>
</evidence>
<dbReference type="Pfam" id="PF04500">
    <property type="entry name" value="FLYWCH"/>
    <property type="match status" value="1"/>
</dbReference>
<evidence type="ECO:0000256" key="3">
    <source>
        <dbReference type="ARBA" id="ARBA00022771"/>
    </source>
</evidence>
<protein>
    <submittedName>
        <fullName evidence="9">Modifier of mdg4-like</fullName>
    </submittedName>
</protein>
<feature type="compositionally biased region" description="Polar residues" evidence="6">
    <location>
        <begin position="321"/>
        <end position="345"/>
    </location>
</feature>
<accession>A0ABM3MUB5</accession>
<evidence type="ECO:0000256" key="6">
    <source>
        <dbReference type="SAM" id="MobiDB-lite"/>
    </source>
</evidence>
<dbReference type="InterPro" id="IPR051095">
    <property type="entry name" value="Dros_DevTransReg"/>
</dbReference>